<evidence type="ECO:0000259" key="1">
    <source>
        <dbReference type="Pfam" id="PF01370"/>
    </source>
</evidence>
<accession>A0A7X9RUQ0</accession>
<feature type="domain" description="NAD-dependent epimerase/dehydratase" evidence="1">
    <location>
        <begin position="6"/>
        <end position="227"/>
    </location>
</feature>
<dbReference type="GO" id="GO:0005737">
    <property type="term" value="C:cytoplasm"/>
    <property type="evidence" value="ECO:0007669"/>
    <property type="project" value="TreeGrafter"/>
</dbReference>
<dbReference type="SUPFAM" id="SSF51735">
    <property type="entry name" value="NAD(P)-binding Rossmann-fold domains"/>
    <property type="match status" value="1"/>
</dbReference>
<dbReference type="GO" id="GO:0004029">
    <property type="term" value="F:aldehyde dehydrogenase (NAD+) activity"/>
    <property type="evidence" value="ECO:0007669"/>
    <property type="project" value="TreeGrafter"/>
</dbReference>
<comment type="caution">
    <text evidence="2">The sequence shown here is derived from an EMBL/GenBank/DDBJ whole genome shotgun (WGS) entry which is preliminary data.</text>
</comment>
<organism evidence="2 3">
    <name type="scientific">Flammeovirga aprica JL-4</name>
    <dbReference type="NCBI Taxonomy" id="694437"/>
    <lineage>
        <taxon>Bacteria</taxon>
        <taxon>Pseudomonadati</taxon>
        <taxon>Bacteroidota</taxon>
        <taxon>Cytophagia</taxon>
        <taxon>Cytophagales</taxon>
        <taxon>Flammeovirgaceae</taxon>
        <taxon>Flammeovirga</taxon>
    </lineage>
</organism>
<dbReference type="Pfam" id="PF01370">
    <property type="entry name" value="Epimerase"/>
    <property type="match status" value="1"/>
</dbReference>
<gene>
    <name evidence="2" type="ORF">HHU12_13850</name>
</gene>
<dbReference type="PANTHER" id="PTHR48079">
    <property type="entry name" value="PROTEIN YEEZ"/>
    <property type="match status" value="1"/>
</dbReference>
<evidence type="ECO:0000313" key="2">
    <source>
        <dbReference type="EMBL" id="NME69053.1"/>
    </source>
</evidence>
<dbReference type="AlphaFoldDB" id="A0A7X9RUQ0"/>
<dbReference type="InterPro" id="IPR036291">
    <property type="entry name" value="NAD(P)-bd_dom_sf"/>
</dbReference>
<evidence type="ECO:0000313" key="3">
    <source>
        <dbReference type="Proteomes" id="UP000576082"/>
    </source>
</evidence>
<keyword evidence="3" id="KW-1185">Reference proteome</keyword>
<protein>
    <submittedName>
        <fullName evidence="2">NAD-dependent epimerase/dehydratase family protein</fullName>
    </submittedName>
</protein>
<dbReference type="RefSeq" id="WP_169657340.1">
    <property type="nucleotide sequence ID" value="NZ_JABANE010000033.1"/>
</dbReference>
<dbReference type="PANTHER" id="PTHR48079:SF6">
    <property type="entry name" value="NAD(P)-BINDING DOMAIN-CONTAINING PROTEIN-RELATED"/>
    <property type="match status" value="1"/>
</dbReference>
<dbReference type="Proteomes" id="UP000576082">
    <property type="component" value="Unassembled WGS sequence"/>
</dbReference>
<name>A0A7X9RUQ0_9BACT</name>
<dbReference type="EMBL" id="JABANE010000033">
    <property type="protein sequence ID" value="NME69053.1"/>
    <property type="molecule type" value="Genomic_DNA"/>
</dbReference>
<dbReference type="InterPro" id="IPR001509">
    <property type="entry name" value="Epimerase_deHydtase"/>
</dbReference>
<proteinExistence type="predicted"/>
<reference evidence="2 3" key="1">
    <citation type="submission" date="2020-04" db="EMBL/GenBank/DDBJ databases">
        <title>Flammeovirga sp. SR4, a novel species isolated from seawater.</title>
        <authorList>
            <person name="Wang X."/>
        </authorList>
    </citation>
    <scope>NUCLEOTIDE SEQUENCE [LARGE SCALE GENOMIC DNA]</scope>
    <source>
        <strain evidence="2 3">ATCC 23126</strain>
    </source>
</reference>
<dbReference type="Gene3D" id="3.40.50.720">
    <property type="entry name" value="NAD(P)-binding Rossmann-like Domain"/>
    <property type="match status" value="1"/>
</dbReference>
<dbReference type="InterPro" id="IPR051783">
    <property type="entry name" value="NAD(P)-dependent_oxidoreduct"/>
</dbReference>
<sequence>MRKERVLVTGANGLLGANIVKYLLDSDNYHPVAMIRSSCNRLSLEGLNCEIFEGEITNNSDLEKVIKTCDYVIHSAALTKQNINDFSPYQKINIDVTVAIASLCLKHKIKRLVFVSTANCFTNGTLEKPGHENTSFMDWLKAVPYAYSKYLAQQEIINRVQNDNLDAVIVAPTFMLGERDAGPSSGVLLLYGSKHKITFYPPGGKSFVAVKEVAKAIIQSLTKGKKGSCYLLSGENLTYRTFFELVHQSTQKKGLLIPIPKLLFSLLGILAFGIKKIFGIQVPFHSSNLRLLTLDNYFSNQKAMLELGMQKTDVGESIEEALVWYGRNGY</sequence>